<protein>
    <submittedName>
        <fullName evidence="3">Uncharacterized protein</fullName>
    </submittedName>
</protein>
<dbReference type="STRING" id="391038.Bphy_4733"/>
<feature type="transmembrane region" description="Helical" evidence="2">
    <location>
        <begin position="32"/>
        <end position="54"/>
    </location>
</feature>
<name>B2JRS3_PARP8</name>
<dbReference type="eggNOG" id="ENOG50316IH">
    <property type="taxonomic scope" value="Bacteria"/>
</dbReference>
<keyword evidence="2" id="KW-0472">Membrane</keyword>
<proteinExistence type="predicted"/>
<keyword evidence="4" id="KW-1185">Reference proteome</keyword>
<keyword evidence="1" id="KW-0175">Coiled coil</keyword>
<organism evidence="3 4">
    <name type="scientific">Paraburkholderia phymatum (strain DSM 17167 / CIP 108236 / LMG 21445 / STM815)</name>
    <name type="common">Burkholderia phymatum</name>
    <dbReference type="NCBI Taxonomy" id="391038"/>
    <lineage>
        <taxon>Bacteria</taxon>
        <taxon>Pseudomonadati</taxon>
        <taxon>Pseudomonadota</taxon>
        <taxon>Betaproteobacteria</taxon>
        <taxon>Burkholderiales</taxon>
        <taxon>Burkholderiaceae</taxon>
        <taxon>Paraburkholderia</taxon>
    </lineage>
</organism>
<dbReference type="Proteomes" id="UP000001192">
    <property type="component" value="Chromosome 2"/>
</dbReference>
<dbReference type="AlphaFoldDB" id="B2JRS3"/>
<keyword evidence="2" id="KW-1133">Transmembrane helix</keyword>
<evidence type="ECO:0000313" key="3">
    <source>
        <dbReference type="EMBL" id="ACC73842.1"/>
    </source>
</evidence>
<accession>B2JRS3</accession>
<evidence type="ECO:0000256" key="1">
    <source>
        <dbReference type="SAM" id="Coils"/>
    </source>
</evidence>
<dbReference type="KEGG" id="bph:Bphy_4733"/>
<dbReference type="HOGENOM" id="CLU_163194_0_0_4"/>
<dbReference type="OrthoDB" id="9008579at2"/>
<gene>
    <name evidence="3" type="ordered locus">Bphy_4733</name>
</gene>
<evidence type="ECO:0000313" key="4">
    <source>
        <dbReference type="Proteomes" id="UP000001192"/>
    </source>
</evidence>
<keyword evidence="2" id="KW-0812">Transmembrane</keyword>
<sequence precursor="true">MADFLRLRRASARSVTRGTYALRPVRSSAMRVATWMSVCVACAAAGAAAMHGYATRVTSDSMPCAAVPSHDGLDDALARTQLALRQEAASRASVQRSADALTAEVRELQAHVLFLQAQSRSRR</sequence>
<dbReference type="EMBL" id="CP001044">
    <property type="protein sequence ID" value="ACC73842.1"/>
    <property type="molecule type" value="Genomic_DNA"/>
</dbReference>
<reference evidence="4" key="1">
    <citation type="journal article" date="2014" name="Stand. Genomic Sci.">
        <title>Complete genome sequence of Burkholderia phymatum STM815(T), a broad host range and efficient nitrogen-fixing symbiont of Mimosa species.</title>
        <authorList>
            <person name="Moulin L."/>
            <person name="Klonowska A."/>
            <person name="Caroline B."/>
            <person name="Booth K."/>
            <person name="Vriezen J.A."/>
            <person name="Melkonian R."/>
            <person name="James E.K."/>
            <person name="Young J.P."/>
            <person name="Bena G."/>
            <person name="Hauser L."/>
            <person name="Land M."/>
            <person name="Kyrpides N."/>
            <person name="Bruce D."/>
            <person name="Chain P."/>
            <person name="Copeland A."/>
            <person name="Pitluck S."/>
            <person name="Woyke T."/>
            <person name="Lizotte-Waniewski M."/>
            <person name="Bristow J."/>
            <person name="Riley M."/>
        </authorList>
    </citation>
    <scope>NUCLEOTIDE SEQUENCE [LARGE SCALE GENOMIC DNA]</scope>
    <source>
        <strain evidence="4">DSM 17167 / CIP 108236 / LMG 21445 / STM815</strain>
    </source>
</reference>
<evidence type="ECO:0000256" key="2">
    <source>
        <dbReference type="SAM" id="Phobius"/>
    </source>
</evidence>
<feature type="coiled-coil region" evidence="1">
    <location>
        <begin position="91"/>
        <end position="118"/>
    </location>
</feature>
<dbReference type="RefSeq" id="WP_012404011.1">
    <property type="nucleotide sequence ID" value="NC_010623.1"/>
</dbReference>